<proteinExistence type="predicted"/>
<dbReference type="Proteomes" id="UP001431199">
    <property type="component" value="Unassembled WGS sequence"/>
</dbReference>
<dbReference type="EMBL" id="JAODBU010000006">
    <property type="protein sequence ID" value="MCT7398942.1"/>
    <property type="molecule type" value="Genomic_DNA"/>
</dbReference>
<sequence>MSNFINDVINADAILDEIDDYIKKWHDSDTDCSVFEYLGMTEEEYFLWVENDFYLKYIISAHEKDININELLKEEYTSKLVARSSSPEEAKKIYNWLKEKGMIE</sequence>
<evidence type="ECO:0000313" key="2">
    <source>
        <dbReference type="Proteomes" id="UP001431199"/>
    </source>
</evidence>
<reference evidence="1" key="1">
    <citation type="submission" date="2022-09" db="EMBL/GenBank/DDBJ databases">
        <title>Eubacterium sp. LFL-14 isolated from human feces.</title>
        <authorList>
            <person name="Liu F."/>
        </authorList>
    </citation>
    <scope>NUCLEOTIDE SEQUENCE</scope>
    <source>
        <strain evidence="1">LFL-14</strain>
    </source>
</reference>
<organism evidence="1 2">
    <name type="scientific">Eubacterium album</name>
    <dbReference type="NCBI Taxonomy" id="2978477"/>
    <lineage>
        <taxon>Bacteria</taxon>
        <taxon>Bacillati</taxon>
        <taxon>Bacillota</taxon>
        <taxon>Clostridia</taxon>
        <taxon>Eubacteriales</taxon>
        <taxon>Eubacteriaceae</taxon>
        <taxon>Eubacterium</taxon>
    </lineage>
</organism>
<protein>
    <submittedName>
        <fullName evidence="1">Uncharacterized protein</fullName>
    </submittedName>
</protein>
<name>A0ABT2M2S5_9FIRM</name>
<evidence type="ECO:0000313" key="1">
    <source>
        <dbReference type="EMBL" id="MCT7398942.1"/>
    </source>
</evidence>
<accession>A0ABT2M2S5</accession>
<keyword evidence="2" id="KW-1185">Reference proteome</keyword>
<comment type="caution">
    <text evidence="1">The sequence shown here is derived from an EMBL/GenBank/DDBJ whole genome shotgun (WGS) entry which is preliminary data.</text>
</comment>
<dbReference type="RefSeq" id="WP_260978668.1">
    <property type="nucleotide sequence ID" value="NZ_JAODBU010000006.1"/>
</dbReference>
<gene>
    <name evidence="1" type="ORF">N5B56_07525</name>
</gene>